<dbReference type="GO" id="GO:0043571">
    <property type="term" value="P:maintenance of CRISPR repeat elements"/>
    <property type="evidence" value="ECO:0007669"/>
    <property type="project" value="InterPro"/>
</dbReference>
<evidence type="ECO:0000313" key="3">
    <source>
        <dbReference type="Proteomes" id="UP000199602"/>
    </source>
</evidence>
<dbReference type="InterPro" id="IPR013421">
    <property type="entry name" value="CRISPR-assoc_prot_Cas5_HALMA"/>
</dbReference>
<keyword evidence="1" id="KW-0051">Antiviral defense</keyword>
<dbReference type="EMBL" id="FNIN01000005">
    <property type="protein sequence ID" value="SDN71955.1"/>
    <property type="molecule type" value="Genomic_DNA"/>
</dbReference>
<name>A0A1H0DP71_9BACT</name>
<dbReference type="RefSeq" id="WP_092065178.1">
    <property type="nucleotide sequence ID" value="NZ_FNIN01000005.1"/>
</dbReference>
<dbReference type="InterPro" id="IPR013422">
    <property type="entry name" value="CRISPR-assoc_prot_Cas5_N"/>
</dbReference>
<dbReference type="AlphaFoldDB" id="A0A1H0DP71"/>
<accession>A0A1H0DP71</accession>
<dbReference type="GO" id="GO:0051607">
    <property type="term" value="P:defense response to virus"/>
    <property type="evidence" value="ECO:0007669"/>
    <property type="project" value="UniProtKB-KW"/>
</dbReference>
<dbReference type="NCBIfam" id="TIGR02593">
    <property type="entry name" value="CRISPR_cas5"/>
    <property type="match status" value="1"/>
</dbReference>
<gene>
    <name evidence="2" type="ORF">SAMN04488516_10597</name>
</gene>
<dbReference type="Gene3D" id="3.30.70.2660">
    <property type="match status" value="1"/>
</dbReference>
<evidence type="ECO:0000256" key="1">
    <source>
        <dbReference type="ARBA" id="ARBA00023118"/>
    </source>
</evidence>
<dbReference type="InterPro" id="IPR021124">
    <property type="entry name" value="CRISPR-assoc_prot_Cas5"/>
</dbReference>
<keyword evidence="3" id="KW-1185">Reference proteome</keyword>
<reference evidence="2 3" key="1">
    <citation type="submission" date="2016-10" db="EMBL/GenBank/DDBJ databases">
        <authorList>
            <person name="de Groot N.N."/>
        </authorList>
    </citation>
    <scope>NUCLEOTIDE SEQUENCE [LARGE SCALE GENOMIC DNA]</scope>
    <source>
        <strain evidence="2 3">DSM 15269</strain>
    </source>
</reference>
<organism evidence="2 3">
    <name type="scientific">Desulfonauticus submarinus</name>
    <dbReference type="NCBI Taxonomy" id="206665"/>
    <lineage>
        <taxon>Bacteria</taxon>
        <taxon>Pseudomonadati</taxon>
        <taxon>Thermodesulfobacteriota</taxon>
        <taxon>Desulfovibrionia</taxon>
        <taxon>Desulfovibrionales</taxon>
        <taxon>Desulfonauticaceae</taxon>
        <taxon>Desulfonauticus</taxon>
    </lineage>
</organism>
<dbReference type="Pfam" id="PF09704">
    <property type="entry name" value="Cas_Cas5d"/>
    <property type="match status" value="1"/>
</dbReference>
<protein>
    <submittedName>
        <fullName evidence="2">CRISPR-associated protein, Cas5h family</fullName>
    </submittedName>
</protein>
<evidence type="ECO:0000313" key="2">
    <source>
        <dbReference type="EMBL" id="SDN71955.1"/>
    </source>
</evidence>
<sequence>MKIVVFDIWGDLGHFRVPYTTSSPLTFPIPPKTALYGIVGAVLGYDKKNYLEKFQNRKWKFAIGIKNKISTIRIAENVINTKVVKMFARMPRGKSCRTQINFEFLKNPYFRIYVTSLDNNELNKLKILLKEHKTQYTISLGISECLANFRFVGSFEAEKKQLDEFIEINSIIPLKYLKNSYQINFLKENRKYLRIHMPMEMKSNRELIESEDFILEAYGKTINVKLESYLRIEELNENIVIF</sequence>
<dbReference type="NCBIfam" id="TIGR02592">
    <property type="entry name" value="cas_Cas5h"/>
    <property type="match status" value="1"/>
</dbReference>
<dbReference type="STRING" id="206665.SAMN04488516_10597"/>
<dbReference type="OrthoDB" id="1805474at2"/>
<proteinExistence type="predicted"/>
<dbReference type="Proteomes" id="UP000199602">
    <property type="component" value="Unassembled WGS sequence"/>
</dbReference>